<dbReference type="Proteomes" id="UP000003704">
    <property type="component" value="Unassembled WGS sequence"/>
</dbReference>
<keyword evidence="1" id="KW-0812">Transmembrane</keyword>
<feature type="domain" description="DUF883" evidence="2">
    <location>
        <begin position="17"/>
        <end position="63"/>
    </location>
</feature>
<evidence type="ECO:0000256" key="1">
    <source>
        <dbReference type="SAM" id="Phobius"/>
    </source>
</evidence>
<dbReference type="OrthoDB" id="5298386at2"/>
<proteinExistence type="predicted"/>
<dbReference type="PANTHER" id="PTHR35893">
    <property type="entry name" value="INNER MEMBRANE PROTEIN-RELATED"/>
    <property type="match status" value="1"/>
</dbReference>
<evidence type="ECO:0000313" key="4">
    <source>
        <dbReference type="Proteomes" id="UP000003704"/>
    </source>
</evidence>
<keyword evidence="4" id="KW-1185">Reference proteome</keyword>
<dbReference type="STRING" id="1172194.WQQ_07500"/>
<dbReference type="PANTHER" id="PTHR35893:SF3">
    <property type="entry name" value="INNER MEMBRANE PROTEIN"/>
    <property type="match status" value="1"/>
</dbReference>
<gene>
    <name evidence="3" type="ORF">WQQ_07500</name>
</gene>
<evidence type="ECO:0000259" key="2">
    <source>
        <dbReference type="Pfam" id="PF05957"/>
    </source>
</evidence>
<dbReference type="Pfam" id="PF05957">
    <property type="entry name" value="DUF883"/>
    <property type="match status" value="1"/>
</dbReference>
<protein>
    <recommendedName>
        <fullName evidence="2">DUF883 domain-containing protein</fullName>
    </recommendedName>
</protein>
<keyword evidence="1" id="KW-1133">Transmembrane helix</keyword>
<accession>I8T9U9</accession>
<dbReference type="InterPro" id="IPR010279">
    <property type="entry name" value="YqjD/ElaB"/>
</dbReference>
<dbReference type="AlphaFoldDB" id="I8T9U9"/>
<dbReference type="EMBL" id="AKGD01000001">
    <property type="protein sequence ID" value="EIT70613.1"/>
    <property type="molecule type" value="Genomic_DNA"/>
</dbReference>
<evidence type="ECO:0000313" key="3">
    <source>
        <dbReference type="EMBL" id="EIT70613.1"/>
    </source>
</evidence>
<organism evidence="3 4">
    <name type="scientific">Hydrocarboniphaga effusa AP103</name>
    <dbReference type="NCBI Taxonomy" id="1172194"/>
    <lineage>
        <taxon>Bacteria</taxon>
        <taxon>Pseudomonadati</taxon>
        <taxon>Pseudomonadota</taxon>
        <taxon>Gammaproteobacteria</taxon>
        <taxon>Nevskiales</taxon>
        <taxon>Nevskiaceae</taxon>
        <taxon>Hydrocarboniphaga</taxon>
    </lineage>
</organism>
<dbReference type="InterPro" id="IPR043604">
    <property type="entry name" value="DUF883_N"/>
</dbReference>
<dbReference type="GO" id="GO:0043022">
    <property type="term" value="F:ribosome binding"/>
    <property type="evidence" value="ECO:0007669"/>
    <property type="project" value="InterPro"/>
</dbReference>
<name>I8T9U9_9GAMM</name>
<keyword evidence="1" id="KW-0472">Membrane</keyword>
<feature type="transmembrane region" description="Helical" evidence="1">
    <location>
        <begin position="90"/>
        <end position="110"/>
    </location>
</feature>
<dbReference type="RefSeq" id="WP_007183706.1">
    <property type="nucleotide sequence ID" value="NZ_AKGD01000001.1"/>
</dbReference>
<sequence>MKNQPLSATSDVASAREHLGQDFQSLVSHAEELLQATTTLSGETVDLARRKLTDSLQQVKAQALPLRDAAIERSKLAADAAIVYAREKPWQTAAIVVLAALAIGFISNIGRSEK</sequence>
<comment type="caution">
    <text evidence="3">The sequence shown here is derived from an EMBL/GenBank/DDBJ whole genome shotgun (WGS) entry which is preliminary data.</text>
</comment>
<reference evidence="3 4" key="1">
    <citation type="journal article" date="2012" name="J. Bacteriol.">
        <title>Genome Sequence of n-Alkane-Degrading Hydrocarboniphaga effusa Strain AP103T (ATCC BAA-332T).</title>
        <authorList>
            <person name="Chang H.K."/>
            <person name="Zylstra G.J."/>
            <person name="Chae J.C."/>
        </authorList>
    </citation>
    <scope>NUCLEOTIDE SEQUENCE [LARGE SCALE GENOMIC DNA]</scope>
    <source>
        <strain evidence="3 4">AP103</strain>
    </source>
</reference>